<dbReference type="AlphaFoldDB" id="A0A158Q508"/>
<keyword evidence="2" id="KW-0804">Transcription</keyword>
<keyword evidence="3" id="KW-0539">Nucleus</keyword>
<dbReference type="PANTHER" id="PTHR15052:SF2">
    <property type="entry name" value="GENERAL TRANSCRIPTION FACTOR 3C POLYPEPTIDE 2"/>
    <property type="match status" value="1"/>
</dbReference>
<dbReference type="InterPro" id="IPR036322">
    <property type="entry name" value="WD40_repeat_dom_sf"/>
</dbReference>
<proteinExistence type="predicted"/>
<dbReference type="PANTHER" id="PTHR15052">
    <property type="entry name" value="RNA POLYMERASE III TRANSCRIPTION INITIATION FACTOR COMPLEX SUBUNIT"/>
    <property type="match status" value="1"/>
</dbReference>
<dbReference type="GO" id="GO:0000127">
    <property type="term" value="C:transcription factor TFIIIC complex"/>
    <property type="evidence" value="ECO:0007669"/>
    <property type="project" value="TreeGrafter"/>
</dbReference>
<evidence type="ECO:0000256" key="3">
    <source>
        <dbReference type="ARBA" id="ARBA00023242"/>
    </source>
</evidence>
<dbReference type="Proteomes" id="UP000274756">
    <property type="component" value="Unassembled WGS sequence"/>
</dbReference>
<dbReference type="Proteomes" id="UP000038040">
    <property type="component" value="Unplaced"/>
</dbReference>
<evidence type="ECO:0000313" key="7">
    <source>
        <dbReference type="WBParaSite" id="DME_0000619201-mRNA-1"/>
    </source>
</evidence>
<dbReference type="SUPFAM" id="SSF50978">
    <property type="entry name" value="WD40 repeat-like"/>
    <property type="match status" value="1"/>
</dbReference>
<dbReference type="OrthoDB" id="3535323at2759"/>
<evidence type="ECO:0000256" key="2">
    <source>
        <dbReference type="ARBA" id="ARBA00023163"/>
    </source>
</evidence>
<dbReference type="WBParaSite" id="DME_0000619201-mRNA-1">
    <property type="protein sequence ID" value="DME_0000619201-mRNA-1"/>
    <property type="gene ID" value="DME_0000619201"/>
</dbReference>
<protein>
    <submittedName>
        <fullName evidence="7">Cilia- and flagella-associated protein 43</fullName>
    </submittedName>
</protein>
<gene>
    <name evidence="4" type="ORF">DME_LOCUS1089</name>
</gene>
<evidence type="ECO:0000313" key="5">
    <source>
        <dbReference type="Proteomes" id="UP000038040"/>
    </source>
</evidence>
<dbReference type="GO" id="GO:0005634">
    <property type="term" value="C:nucleus"/>
    <property type="evidence" value="ECO:0007669"/>
    <property type="project" value="UniProtKB-SubCell"/>
</dbReference>
<evidence type="ECO:0000313" key="6">
    <source>
        <dbReference type="Proteomes" id="UP000274756"/>
    </source>
</evidence>
<dbReference type="EMBL" id="UYYG01000013">
    <property type="protein sequence ID" value="VDN51116.1"/>
    <property type="molecule type" value="Genomic_DNA"/>
</dbReference>
<sequence length="496" mass="55063">MELLTDASDNIINGCIAYCGGPISAIKACPMQLKDGRECVAVSVFHDEEHLVKRNTVDLTDYIQLWLFTNKEGSVVANLSFMLETKVGAILSLAWCPSVRHSTHYTRQIPLSNLLGILAVAGMQGNVLLYRIFTDLFDQNSSDNPIVYRAKPFLSLKNPEVCLNAPIFSLAWTEYEGASKIAAVSAFGFFLYLFFSEFDLFFTGAVLLWDLNNLESSPFLLKVDDWSSPPSHVVFNFPNQLVVSFREKFILIYDYITKEVLLEEGASRTAGAKVASCERLFKGFVSYQCGNVAVHNPTQSFTSHSVSAGCYITCISTEGNFFVVPIINRHEICVWEMAFCPLTGALMSVGGDGRLVVSLNGRIVPHGTQRDVFFKACRVLMTVIRKPNDNNAWLSDTETNEKGSDLKAPATNLELSAQASYLEINFEDIKQECSFYLQPANILIKVTFQCNQFPIQSYSIDLRTESLNVIDISQASGRLAICGGEAGLLIFMPCIF</sequence>
<dbReference type="InterPro" id="IPR052416">
    <property type="entry name" value="GTF3C_component"/>
</dbReference>
<dbReference type="GO" id="GO:0006383">
    <property type="term" value="P:transcription by RNA polymerase III"/>
    <property type="evidence" value="ECO:0007669"/>
    <property type="project" value="TreeGrafter"/>
</dbReference>
<evidence type="ECO:0000256" key="1">
    <source>
        <dbReference type="ARBA" id="ARBA00004123"/>
    </source>
</evidence>
<comment type="subcellular location">
    <subcellularLocation>
        <location evidence="1">Nucleus</location>
    </subcellularLocation>
</comment>
<accession>A0A158Q508</accession>
<organism evidence="5 7">
    <name type="scientific">Dracunculus medinensis</name>
    <name type="common">Guinea worm</name>
    <dbReference type="NCBI Taxonomy" id="318479"/>
    <lineage>
        <taxon>Eukaryota</taxon>
        <taxon>Metazoa</taxon>
        <taxon>Ecdysozoa</taxon>
        <taxon>Nematoda</taxon>
        <taxon>Chromadorea</taxon>
        <taxon>Rhabditida</taxon>
        <taxon>Spirurina</taxon>
        <taxon>Dracunculoidea</taxon>
        <taxon>Dracunculidae</taxon>
        <taxon>Dracunculus</taxon>
    </lineage>
</organism>
<keyword evidence="6" id="KW-1185">Reference proteome</keyword>
<dbReference type="Gene3D" id="2.130.10.10">
    <property type="entry name" value="YVTN repeat-like/Quinoprotein amine dehydrogenase"/>
    <property type="match status" value="1"/>
</dbReference>
<name>A0A158Q508_DRAME</name>
<reference evidence="4 6" key="2">
    <citation type="submission" date="2018-11" db="EMBL/GenBank/DDBJ databases">
        <authorList>
            <consortium name="Pathogen Informatics"/>
        </authorList>
    </citation>
    <scope>NUCLEOTIDE SEQUENCE [LARGE SCALE GENOMIC DNA]</scope>
</reference>
<reference evidence="7" key="1">
    <citation type="submission" date="2016-04" db="UniProtKB">
        <authorList>
            <consortium name="WormBaseParasite"/>
        </authorList>
    </citation>
    <scope>IDENTIFICATION</scope>
</reference>
<evidence type="ECO:0000313" key="4">
    <source>
        <dbReference type="EMBL" id="VDN51116.1"/>
    </source>
</evidence>
<dbReference type="InterPro" id="IPR015943">
    <property type="entry name" value="WD40/YVTN_repeat-like_dom_sf"/>
</dbReference>